<keyword evidence="3" id="KW-0067">ATP-binding</keyword>
<keyword evidence="1" id="KW-0808">Transferase</keyword>
<comment type="caution">
    <text evidence="3">The sequence shown here is derived from an EMBL/GenBank/DDBJ whole genome shotgun (WGS) entry which is preliminary data.</text>
</comment>
<dbReference type="PANTHER" id="PTHR35526">
    <property type="entry name" value="ANTI-SIGMA-F FACTOR RSBW-RELATED"/>
    <property type="match status" value="1"/>
</dbReference>
<reference evidence="3 4" key="1">
    <citation type="submission" date="2024-06" db="EMBL/GenBank/DDBJ databases">
        <title>The Natural Products Discovery Center: Release of the First 8490 Sequenced Strains for Exploring Actinobacteria Biosynthetic Diversity.</title>
        <authorList>
            <person name="Kalkreuter E."/>
            <person name="Kautsar S.A."/>
            <person name="Yang D."/>
            <person name="Bader C.D."/>
            <person name="Teijaro C.N."/>
            <person name="Fluegel L."/>
            <person name="Davis C.M."/>
            <person name="Simpson J.R."/>
            <person name="Lauterbach L."/>
            <person name="Steele A.D."/>
            <person name="Gui C."/>
            <person name="Meng S."/>
            <person name="Li G."/>
            <person name="Viehrig K."/>
            <person name="Ye F."/>
            <person name="Su P."/>
            <person name="Kiefer A.F."/>
            <person name="Nichols A."/>
            <person name="Cepeda A.J."/>
            <person name="Yan W."/>
            <person name="Fan B."/>
            <person name="Jiang Y."/>
            <person name="Adhikari A."/>
            <person name="Zheng C.-J."/>
            <person name="Schuster L."/>
            <person name="Cowan T.M."/>
            <person name="Smanski M.J."/>
            <person name="Chevrette M.G."/>
            <person name="De Carvalho L.P.S."/>
            <person name="Shen B."/>
        </authorList>
    </citation>
    <scope>NUCLEOTIDE SEQUENCE [LARGE SCALE GENOMIC DNA]</scope>
    <source>
        <strain evidence="3 4">NPDC000837</strain>
    </source>
</reference>
<accession>A0ABV1UX92</accession>
<dbReference type="RefSeq" id="WP_351976994.1">
    <property type="nucleotide sequence ID" value="NZ_JBEPBX010000016.1"/>
</dbReference>
<keyword evidence="1" id="KW-0723">Serine/threonine-protein kinase</keyword>
<dbReference type="InterPro" id="IPR050267">
    <property type="entry name" value="Anti-sigma-factor_SerPK"/>
</dbReference>
<keyword evidence="4" id="KW-1185">Reference proteome</keyword>
<evidence type="ECO:0000256" key="1">
    <source>
        <dbReference type="ARBA" id="ARBA00022527"/>
    </source>
</evidence>
<keyword evidence="1" id="KW-0418">Kinase</keyword>
<dbReference type="InterPro" id="IPR003594">
    <property type="entry name" value="HATPase_dom"/>
</dbReference>
<dbReference type="InterPro" id="IPR036890">
    <property type="entry name" value="HATPase_C_sf"/>
</dbReference>
<dbReference type="SUPFAM" id="SSF55874">
    <property type="entry name" value="ATPase domain of HSP90 chaperone/DNA topoisomerase II/histidine kinase"/>
    <property type="match status" value="1"/>
</dbReference>
<dbReference type="GO" id="GO:0005524">
    <property type="term" value="F:ATP binding"/>
    <property type="evidence" value="ECO:0007669"/>
    <property type="project" value="UniProtKB-KW"/>
</dbReference>
<protein>
    <submittedName>
        <fullName evidence="3">ATP-binding protein</fullName>
    </submittedName>
</protein>
<proteinExistence type="predicted"/>
<keyword evidence="3" id="KW-0547">Nucleotide-binding</keyword>
<feature type="domain" description="Histidine kinase/HSP90-like ATPase" evidence="2">
    <location>
        <begin position="7"/>
        <end position="92"/>
    </location>
</feature>
<dbReference type="PANTHER" id="PTHR35526:SF3">
    <property type="entry name" value="ANTI-SIGMA-F FACTOR RSBW"/>
    <property type="match status" value="1"/>
</dbReference>
<organism evidence="3 4">
    <name type="scientific">Streptomyces xantholiticus</name>
    <dbReference type="NCBI Taxonomy" id="68285"/>
    <lineage>
        <taxon>Bacteria</taxon>
        <taxon>Bacillati</taxon>
        <taxon>Actinomycetota</taxon>
        <taxon>Actinomycetes</taxon>
        <taxon>Kitasatosporales</taxon>
        <taxon>Streptomycetaceae</taxon>
        <taxon>Streptomyces</taxon>
    </lineage>
</organism>
<gene>
    <name evidence="3" type="ORF">ABT276_19040</name>
</gene>
<evidence type="ECO:0000259" key="2">
    <source>
        <dbReference type="Pfam" id="PF13581"/>
    </source>
</evidence>
<dbReference type="Pfam" id="PF13581">
    <property type="entry name" value="HATPase_c_2"/>
    <property type="match status" value="1"/>
</dbReference>
<dbReference type="EMBL" id="JBEPBX010000016">
    <property type="protein sequence ID" value="MER6615418.1"/>
    <property type="molecule type" value="Genomic_DNA"/>
</dbReference>
<evidence type="ECO:0000313" key="3">
    <source>
        <dbReference type="EMBL" id="MER6615418.1"/>
    </source>
</evidence>
<dbReference type="Proteomes" id="UP001445472">
    <property type="component" value="Unassembled WGS sequence"/>
</dbReference>
<sequence length="134" mass="14079">MHTPVVARHVTARWLAGRNMSPEQRGDVVLMVSELVTNAVRHGRSRCTLTLTDLGGDLDIAVADRSEGLPEVQPGHGGDAPAGRGLVLVQRLGSPLVVVPGLGDKTVHAVVHLNGPAQVPRASDIVRPSSAARR</sequence>
<evidence type="ECO:0000313" key="4">
    <source>
        <dbReference type="Proteomes" id="UP001445472"/>
    </source>
</evidence>
<dbReference type="Gene3D" id="3.30.565.10">
    <property type="entry name" value="Histidine kinase-like ATPase, C-terminal domain"/>
    <property type="match status" value="1"/>
</dbReference>
<name>A0ABV1UX92_9ACTN</name>
<dbReference type="CDD" id="cd16936">
    <property type="entry name" value="HATPase_RsbW-like"/>
    <property type="match status" value="1"/>
</dbReference>